<organism evidence="2 3">
    <name type="scientific">Nibrella saemangeumensis</name>
    <dbReference type="NCBI Taxonomy" id="1084526"/>
    <lineage>
        <taxon>Bacteria</taxon>
        <taxon>Pseudomonadati</taxon>
        <taxon>Bacteroidota</taxon>
        <taxon>Cytophagia</taxon>
        <taxon>Cytophagales</taxon>
        <taxon>Spirosomataceae</taxon>
        <taxon>Nibrella</taxon>
    </lineage>
</organism>
<comment type="caution">
    <text evidence="2">The sequence shown here is derived from an EMBL/GenBank/DDBJ whole genome shotgun (WGS) entry which is preliminary data.</text>
</comment>
<evidence type="ECO:0008006" key="4">
    <source>
        <dbReference type="Google" id="ProtNLM"/>
    </source>
</evidence>
<keyword evidence="1" id="KW-0732">Signal</keyword>
<gene>
    <name evidence="2" type="ORF">GCM10023189_41050</name>
</gene>
<evidence type="ECO:0000313" key="3">
    <source>
        <dbReference type="Proteomes" id="UP001501175"/>
    </source>
</evidence>
<reference evidence="3" key="1">
    <citation type="journal article" date="2019" name="Int. J. Syst. Evol. Microbiol.">
        <title>The Global Catalogue of Microorganisms (GCM) 10K type strain sequencing project: providing services to taxonomists for standard genome sequencing and annotation.</title>
        <authorList>
            <consortium name="The Broad Institute Genomics Platform"/>
            <consortium name="The Broad Institute Genome Sequencing Center for Infectious Disease"/>
            <person name="Wu L."/>
            <person name="Ma J."/>
        </authorList>
    </citation>
    <scope>NUCLEOTIDE SEQUENCE [LARGE SCALE GENOMIC DNA]</scope>
    <source>
        <strain evidence="3">JCM 17927</strain>
    </source>
</reference>
<evidence type="ECO:0000256" key="1">
    <source>
        <dbReference type="SAM" id="SignalP"/>
    </source>
</evidence>
<keyword evidence="3" id="KW-1185">Reference proteome</keyword>
<proteinExistence type="predicted"/>
<name>A0ABP8NAM5_9BACT</name>
<dbReference type="EMBL" id="BAABHD010000073">
    <property type="protein sequence ID" value="GAA4463246.1"/>
    <property type="molecule type" value="Genomic_DNA"/>
</dbReference>
<accession>A0ABP8NAM5</accession>
<evidence type="ECO:0000313" key="2">
    <source>
        <dbReference type="EMBL" id="GAA4463246.1"/>
    </source>
</evidence>
<dbReference type="RefSeq" id="WP_345246542.1">
    <property type="nucleotide sequence ID" value="NZ_BAABHD010000073.1"/>
</dbReference>
<dbReference type="PROSITE" id="PS51257">
    <property type="entry name" value="PROKAR_LIPOPROTEIN"/>
    <property type="match status" value="1"/>
</dbReference>
<feature type="chain" id="PRO_5046455338" description="Lipoprotein" evidence="1">
    <location>
        <begin position="31"/>
        <end position="205"/>
    </location>
</feature>
<feature type="signal peptide" evidence="1">
    <location>
        <begin position="1"/>
        <end position="30"/>
    </location>
</feature>
<dbReference type="Proteomes" id="UP001501175">
    <property type="component" value="Unassembled WGS sequence"/>
</dbReference>
<sequence>MKNSMQFLIASRVKALAVYAATIASTISFVACNQENVVEHDVTPKNPLVAKLEAIPVIVIDGEEVPNGRVGGVSGLKDNEVYQVFKITGGCATATTPNAEVVPNAEIAVTSDYTLVSQPILPEAVVKSTKTYSTFTIKPNQFNSYMKLPVEQTKGLIIYIRDVKSRGYKKMATIGSNSPTFVFLPTYRKDVLAVGCSGSSIDPIE</sequence>
<protein>
    <recommendedName>
        <fullName evidence="4">Lipoprotein</fullName>
    </recommendedName>
</protein>